<proteinExistence type="predicted"/>
<comment type="caution">
    <text evidence="1">The sequence shown here is derived from an EMBL/GenBank/DDBJ whole genome shotgun (WGS) entry which is preliminary data.</text>
</comment>
<evidence type="ECO:0000313" key="1">
    <source>
        <dbReference type="EMBL" id="KAH7838854.1"/>
    </source>
</evidence>
<dbReference type="Proteomes" id="UP000828048">
    <property type="component" value="Chromosome 6"/>
</dbReference>
<sequence>MAPSAKHFPFLLLFFALLSSHHSHARESYFFNKATTTTTTTTHNAKESAVEKVMPNKSNTQEQDPNFIPDTQSGYGLFGQNSGHDPTTATATTKATSDPPYTTTNLPYNYNTVAYVTDPQGMSRDTRFTGRNYATTTAATKTTRIPPYTATNLPYNYNPEAYVTDPQSMSRDTRFTDSGYTTTTATKTTRIPPYTTTNYLPYEAESTESYPSTTINNNNNNNNYYDKEAYVTDPQGMTHDTRFIDAGYTNAGASNNHYNGGGRNYNTEQQGMSDTRFLENGRYFYDINSEQNYPNGYQNSRRVTHNNRGYYGNYNENNDSVKGGYQNEDGHEFQESEEEYVP</sequence>
<keyword evidence="2" id="KW-1185">Reference proteome</keyword>
<evidence type="ECO:0000313" key="2">
    <source>
        <dbReference type="Proteomes" id="UP000828048"/>
    </source>
</evidence>
<gene>
    <name evidence="1" type="ORF">Vadar_031978</name>
</gene>
<protein>
    <submittedName>
        <fullName evidence="1">Uncharacterized protein</fullName>
    </submittedName>
</protein>
<reference evidence="1 2" key="1">
    <citation type="journal article" date="2021" name="Hortic Res">
        <title>High-quality reference genome and annotation aids understanding of berry development for evergreen blueberry (Vaccinium darrowii).</title>
        <authorList>
            <person name="Yu J."/>
            <person name="Hulse-Kemp A.M."/>
            <person name="Babiker E."/>
            <person name="Staton M."/>
        </authorList>
    </citation>
    <scope>NUCLEOTIDE SEQUENCE [LARGE SCALE GENOMIC DNA]</scope>
    <source>
        <strain evidence="2">cv. NJ 8807/NJ 8810</strain>
        <tissue evidence="1">Young leaf</tissue>
    </source>
</reference>
<name>A0ACB7XDY9_9ERIC</name>
<dbReference type="EMBL" id="CM037156">
    <property type="protein sequence ID" value="KAH7838854.1"/>
    <property type="molecule type" value="Genomic_DNA"/>
</dbReference>
<accession>A0ACB7XDY9</accession>
<organism evidence="1 2">
    <name type="scientific">Vaccinium darrowii</name>
    <dbReference type="NCBI Taxonomy" id="229202"/>
    <lineage>
        <taxon>Eukaryota</taxon>
        <taxon>Viridiplantae</taxon>
        <taxon>Streptophyta</taxon>
        <taxon>Embryophyta</taxon>
        <taxon>Tracheophyta</taxon>
        <taxon>Spermatophyta</taxon>
        <taxon>Magnoliopsida</taxon>
        <taxon>eudicotyledons</taxon>
        <taxon>Gunneridae</taxon>
        <taxon>Pentapetalae</taxon>
        <taxon>asterids</taxon>
        <taxon>Ericales</taxon>
        <taxon>Ericaceae</taxon>
        <taxon>Vaccinioideae</taxon>
        <taxon>Vaccinieae</taxon>
        <taxon>Vaccinium</taxon>
    </lineage>
</organism>